<protein>
    <submittedName>
        <fullName evidence="1">Uncharacterized protein</fullName>
    </submittedName>
</protein>
<reference evidence="1 2" key="1">
    <citation type="submission" date="2020-02" db="EMBL/GenBank/DDBJ databases">
        <title>Newly sequenced genome of strain CSTR1 showed variability in Candidatus Kuenenia stuttgartiensis genomes.</title>
        <authorList>
            <person name="Ding C."/>
            <person name="Adrian L."/>
        </authorList>
    </citation>
    <scope>NUCLEOTIDE SEQUENCE [LARGE SCALE GENOMIC DNA]</scope>
    <source>
        <strain evidence="1 2">CSTR1</strain>
    </source>
</reference>
<proteinExistence type="predicted"/>
<accession>A0A6G7GKC9</accession>
<evidence type="ECO:0000313" key="1">
    <source>
        <dbReference type="EMBL" id="QII09812.1"/>
    </source>
</evidence>
<dbReference type="EMBL" id="CP049055">
    <property type="protein sequence ID" value="QII09812.1"/>
    <property type="molecule type" value="Genomic_DNA"/>
</dbReference>
<gene>
    <name evidence="1" type="ORF">KsCSTR_04330</name>
</gene>
<dbReference type="Proteomes" id="UP000501926">
    <property type="component" value="Chromosome"/>
</dbReference>
<organism evidence="1 2">
    <name type="scientific">Kuenenia stuttgartiensis</name>
    <dbReference type="NCBI Taxonomy" id="174633"/>
    <lineage>
        <taxon>Bacteria</taxon>
        <taxon>Pseudomonadati</taxon>
        <taxon>Planctomycetota</taxon>
        <taxon>Candidatus Brocadiia</taxon>
        <taxon>Candidatus Brocadiales</taxon>
        <taxon>Candidatus Brocadiaceae</taxon>
        <taxon>Candidatus Kuenenia</taxon>
    </lineage>
</organism>
<dbReference type="AlphaFoldDB" id="A0A6G7GKC9"/>
<name>A0A6G7GKC9_KUEST</name>
<evidence type="ECO:0000313" key="2">
    <source>
        <dbReference type="Proteomes" id="UP000501926"/>
    </source>
</evidence>
<sequence>MIFVSRTRNKSNHSVKRNFVTEDLTDTDRETLKNNCILLKKNIGY</sequence>